<dbReference type="GO" id="GO:0008168">
    <property type="term" value="F:methyltransferase activity"/>
    <property type="evidence" value="ECO:0007669"/>
    <property type="project" value="UniProtKB-KW"/>
</dbReference>
<dbReference type="Proteomes" id="UP001500908">
    <property type="component" value="Unassembled WGS sequence"/>
</dbReference>
<dbReference type="PANTHER" id="PTHR43667">
    <property type="entry name" value="CYCLOPROPANE-FATTY-ACYL-PHOSPHOLIPID SYNTHASE"/>
    <property type="match status" value="1"/>
</dbReference>
<organism evidence="8 9">
    <name type="scientific">Salinactinospora qingdaonensis</name>
    <dbReference type="NCBI Taxonomy" id="702744"/>
    <lineage>
        <taxon>Bacteria</taxon>
        <taxon>Bacillati</taxon>
        <taxon>Actinomycetota</taxon>
        <taxon>Actinomycetes</taxon>
        <taxon>Streptosporangiales</taxon>
        <taxon>Nocardiopsidaceae</taxon>
        <taxon>Salinactinospora</taxon>
    </lineage>
</organism>
<sequence length="266" mass="30942">MSGEGEARRNGPRSLLGRVRHAARHPERVYPYARRWARDMRLRLGSRDHVSYYRAVMAHDSAEDPDSAVGSATRDRWLALGEMQFDYLVEHGLKPDDHLLEIGCGNLRAGWRFINYLDRGHYYGVDISPDILLAAQQTLCHYELQDKLPRLSLVNDLKLEFLPSEHFTVIHAHSVFSHCPIEVIDECLANVGRLLQPHGFFDFTFNQTTGREHHVLHEDYYYRVDTLLQLAARHGLNGAFMPDWEERPHRQSKIRLTKPQREPQQE</sequence>
<evidence type="ECO:0000256" key="4">
    <source>
        <dbReference type="ARBA" id="ARBA00022691"/>
    </source>
</evidence>
<dbReference type="EMBL" id="BAABDD010000006">
    <property type="protein sequence ID" value="GAA3737857.1"/>
    <property type="molecule type" value="Genomic_DNA"/>
</dbReference>
<comment type="caution">
    <text evidence="8">The sequence shown here is derived from an EMBL/GenBank/DDBJ whole genome shotgun (WGS) entry which is preliminary data.</text>
</comment>
<evidence type="ECO:0000256" key="6">
    <source>
        <dbReference type="SAM" id="MobiDB-lite"/>
    </source>
</evidence>
<keyword evidence="5" id="KW-0443">Lipid metabolism</keyword>
<evidence type="ECO:0000256" key="3">
    <source>
        <dbReference type="ARBA" id="ARBA00022679"/>
    </source>
</evidence>
<name>A0ABP7FES9_9ACTN</name>
<dbReference type="Pfam" id="PF08242">
    <property type="entry name" value="Methyltransf_12"/>
    <property type="match status" value="1"/>
</dbReference>
<dbReference type="PANTHER" id="PTHR43667:SF1">
    <property type="entry name" value="CYCLOPROPANE-FATTY-ACYL-PHOSPHOLIPID SYNTHASE"/>
    <property type="match status" value="1"/>
</dbReference>
<dbReference type="RefSeq" id="WP_344969314.1">
    <property type="nucleotide sequence ID" value="NZ_BAABDD010000006.1"/>
</dbReference>
<dbReference type="CDD" id="cd02440">
    <property type="entry name" value="AdoMet_MTases"/>
    <property type="match status" value="1"/>
</dbReference>
<gene>
    <name evidence="8" type="ORF">GCM10022402_17230</name>
</gene>
<dbReference type="InterPro" id="IPR029063">
    <property type="entry name" value="SAM-dependent_MTases_sf"/>
</dbReference>
<evidence type="ECO:0000313" key="9">
    <source>
        <dbReference type="Proteomes" id="UP001500908"/>
    </source>
</evidence>
<evidence type="ECO:0000259" key="7">
    <source>
        <dbReference type="Pfam" id="PF08242"/>
    </source>
</evidence>
<feature type="domain" description="Methyltransferase type 12" evidence="7">
    <location>
        <begin position="100"/>
        <end position="201"/>
    </location>
</feature>
<keyword evidence="4" id="KW-0949">S-adenosyl-L-methionine</keyword>
<evidence type="ECO:0000313" key="8">
    <source>
        <dbReference type="EMBL" id="GAA3737857.1"/>
    </source>
</evidence>
<dbReference type="SUPFAM" id="SSF53335">
    <property type="entry name" value="S-adenosyl-L-methionine-dependent methyltransferases"/>
    <property type="match status" value="1"/>
</dbReference>
<reference evidence="9" key="1">
    <citation type="journal article" date="2019" name="Int. J. Syst. Evol. Microbiol.">
        <title>The Global Catalogue of Microorganisms (GCM) 10K type strain sequencing project: providing services to taxonomists for standard genome sequencing and annotation.</title>
        <authorList>
            <consortium name="The Broad Institute Genomics Platform"/>
            <consortium name="The Broad Institute Genome Sequencing Center for Infectious Disease"/>
            <person name="Wu L."/>
            <person name="Ma J."/>
        </authorList>
    </citation>
    <scope>NUCLEOTIDE SEQUENCE [LARGE SCALE GENOMIC DNA]</scope>
    <source>
        <strain evidence="9">JCM 17137</strain>
    </source>
</reference>
<comment type="similarity">
    <text evidence="1">Belongs to the CFA/CMAS family.</text>
</comment>
<keyword evidence="3" id="KW-0808">Transferase</keyword>
<proteinExistence type="inferred from homology"/>
<evidence type="ECO:0000256" key="5">
    <source>
        <dbReference type="ARBA" id="ARBA00023098"/>
    </source>
</evidence>
<accession>A0ABP7FES9</accession>
<evidence type="ECO:0000256" key="1">
    <source>
        <dbReference type="ARBA" id="ARBA00010815"/>
    </source>
</evidence>
<dbReference type="InterPro" id="IPR013217">
    <property type="entry name" value="Methyltransf_12"/>
</dbReference>
<dbReference type="InterPro" id="IPR050723">
    <property type="entry name" value="CFA/CMAS"/>
</dbReference>
<feature type="region of interest" description="Disordered" evidence="6">
    <location>
        <begin position="247"/>
        <end position="266"/>
    </location>
</feature>
<keyword evidence="2 8" id="KW-0489">Methyltransferase</keyword>
<dbReference type="GO" id="GO:0032259">
    <property type="term" value="P:methylation"/>
    <property type="evidence" value="ECO:0007669"/>
    <property type="project" value="UniProtKB-KW"/>
</dbReference>
<dbReference type="Gene3D" id="3.40.50.150">
    <property type="entry name" value="Vaccinia Virus protein VP39"/>
    <property type="match status" value="1"/>
</dbReference>
<keyword evidence="9" id="KW-1185">Reference proteome</keyword>
<protein>
    <submittedName>
        <fullName evidence="8">Class I SAM-dependent methyltransferase</fullName>
    </submittedName>
</protein>
<evidence type="ECO:0000256" key="2">
    <source>
        <dbReference type="ARBA" id="ARBA00022603"/>
    </source>
</evidence>